<organism evidence="1 2">
    <name type="scientific">Aspergillus tamarii</name>
    <dbReference type="NCBI Taxonomy" id="41984"/>
    <lineage>
        <taxon>Eukaryota</taxon>
        <taxon>Fungi</taxon>
        <taxon>Dikarya</taxon>
        <taxon>Ascomycota</taxon>
        <taxon>Pezizomycotina</taxon>
        <taxon>Eurotiomycetes</taxon>
        <taxon>Eurotiomycetidae</taxon>
        <taxon>Eurotiales</taxon>
        <taxon>Aspergillaceae</taxon>
        <taxon>Aspergillus</taxon>
        <taxon>Aspergillus subgen. Circumdati</taxon>
    </lineage>
</organism>
<sequence length="144" mass="16468">MVDPLSIWTLDWMSAVKLDKPFLECQEALTLSSILFLQNKEDQRPLISSHFPNERSIRYPSVSLDDRFVAYANKDSTNARKRATHALRTFIKVVPTRLLREVTIYLLDNAADHSPKPTLYRTILTGMAECHCPLRAFRSIGTSC</sequence>
<keyword evidence="2" id="KW-1185">Reference proteome</keyword>
<dbReference type="AlphaFoldDB" id="A0A5N6V8Z9"/>
<gene>
    <name evidence="1" type="ORF">BDV40DRAFT_168375</name>
</gene>
<evidence type="ECO:0000313" key="1">
    <source>
        <dbReference type="EMBL" id="KAE8167432.1"/>
    </source>
</evidence>
<reference evidence="1 2" key="1">
    <citation type="submission" date="2019-04" db="EMBL/GenBank/DDBJ databases">
        <title>Friends and foes A comparative genomics study of 23 Aspergillus species from section Flavi.</title>
        <authorList>
            <consortium name="DOE Joint Genome Institute"/>
            <person name="Kjaerbolling I."/>
            <person name="Vesth T."/>
            <person name="Frisvad J.C."/>
            <person name="Nybo J.L."/>
            <person name="Theobald S."/>
            <person name="Kildgaard S."/>
            <person name="Isbrandt T."/>
            <person name="Kuo A."/>
            <person name="Sato A."/>
            <person name="Lyhne E.K."/>
            <person name="Kogle M.E."/>
            <person name="Wiebenga A."/>
            <person name="Kun R.S."/>
            <person name="Lubbers R.J."/>
            <person name="Makela M.R."/>
            <person name="Barry K."/>
            <person name="Chovatia M."/>
            <person name="Clum A."/>
            <person name="Daum C."/>
            <person name="Haridas S."/>
            <person name="He G."/>
            <person name="LaButti K."/>
            <person name="Lipzen A."/>
            <person name="Mondo S."/>
            <person name="Riley R."/>
            <person name="Salamov A."/>
            <person name="Simmons B.A."/>
            <person name="Magnuson J.K."/>
            <person name="Henrissat B."/>
            <person name="Mortensen U.H."/>
            <person name="Larsen T.O."/>
            <person name="Devries R.P."/>
            <person name="Grigoriev I.V."/>
            <person name="Machida M."/>
            <person name="Baker S.E."/>
            <person name="Andersen M.R."/>
        </authorList>
    </citation>
    <scope>NUCLEOTIDE SEQUENCE [LARGE SCALE GENOMIC DNA]</scope>
    <source>
        <strain evidence="1 2">CBS 117626</strain>
    </source>
</reference>
<accession>A0A5N6V8Z9</accession>
<dbReference type="Proteomes" id="UP000326950">
    <property type="component" value="Unassembled WGS sequence"/>
</dbReference>
<proteinExistence type="predicted"/>
<dbReference type="OrthoDB" id="2549237at2759"/>
<evidence type="ECO:0000313" key="2">
    <source>
        <dbReference type="Proteomes" id="UP000326950"/>
    </source>
</evidence>
<protein>
    <submittedName>
        <fullName evidence="1">Uncharacterized protein</fullName>
    </submittedName>
</protein>
<dbReference type="EMBL" id="ML738589">
    <property type="protein sequence ID" value="KAE8167432.1"/>
    <property type="molecule type" value="Genomic_DNA"/>
</dbReference>
<name>A0A5N6V8Z9_ASPTM</name>